<feature type="transmembrane region" description="Helical" evidence="1">
    <location>
        <begin position="176"/>
        <end position="195"/>
    </location>
</feature>
<dbReference type="Pfam" id="PF04123">
    <property type="entry name" value="DUF373"/>
    <property type="match status" value="1"/>
</dbReference>
<sequence>MEVKDNFQDTSTVNTVKNGEKYLVVVVDMDDDVGRKANIKTPVIGRSNCINAAVKLGLVDPGDTDINSILGGVKLYDNLKREGNEVELAIISGYKDVESKECAKRIKEQLDFLLYFYEPTFVYFVSDGKEDELVLKYLEGKDVFVWKKRVVVKQSEYLESTYYLIQEFLQKTMSQYLPFIFTSIGFAMVLYAIFADLGWRIIVGIVGLYILSEGSGLIEDLKRALKEEGRSFEFKRLTPIGNTIAILIIAIGALYSYSMAQSIDFITFIGKFLQYFTDFFVLGLFIVLVARSIDSVIYFNRDVLDILKRFLFGIVVLFILREILIRFSNLLCGRAELVEVIVSVVVYTLITAILFVVLFYNRGRRVITG</sequence>
<reference evidence="2" key="1">
    <citation type="journal article" date="2020" name="ISME J.">
        <title>Gammaproteobacteria mediating utilization of methyl-, sulfur- and petroleum organic compounds in deep ocean hydrothermal plumes.</title>
        <authorList>
            <person name="Zhou Z."/>
            <person name="Liu Y."/>
            <person name="Pan J."/>
            <person name="Cron B.R."/>
            <person name="Toner B.M."/>
            <person name="Anantharaman K."/>
            <person name="Breier J.A."/>
            <person name="Dick G.J."/>
            <person name="Li M."/>
        </authorList>
    </citation>
    <scope>NUCLEOTIDE SEQUENCE</scope>
    <source>
        <strain evidence="2">SZUA-1453</strain>
        <strain evidence="3">SZUA-1471</strain>
    </source>
</reference>
<organism evidence="2 4">
    <name type="scientific">Methanothermococcus okinawensis</name>
    <dbReference type="NCBI Taxonomy" id="155863"/>
    <lineage>
        <taxon>Archaea</taxon>
        <taxon>Methanobacteriati</taxon>
        <taxon>Methanobacteriota</taxon>
        <taxon>Methanomada group</taxon>
        <taxon>Methanococci</taxon>
        <taxon>Methanococcales</taxon>
        <taxon>Methanococcaceae</taxon>
        <taxon>Methanothermococcus</taxon>
    </lineage>
</organism>
<dbReference type="PANTHER" id="PTHR38815:SF1">
    <property type="entry name" value="DUF373 FAMILY PROTEIN"/>
    <property type="match status" value="1"/>
</dbReference>
<comment type="caution">
    <text evidence="2">The sequence shown here is derived from an EMBL/GenBank/DDBJ whole genome shotgun (WGS) entry which is preliminary data.</text>
</comment>
<dbReference type="Proteomes" id="UP000618343">
    <property type="component" value="Unassembled WGS sequence"/>
</dbReference>
<dbReference type="InterPro" id="IPR007254">
    <property type="entry name" value="DUF373"/>
</dbReference>
<evidence type="ECO:0000313" key="3">
    <source>
        <dbReference type="EMBL" id="HIP91248.1"/>
    </source>
</evidence>
<evidence type="ECO:0000313" key="2">
    <source>
        <dbReference type="EMBL" id="HIP84786.1"/>
    </source>
</evidence>
<evidence type="ECO:0000256" key="1">
    <source>
        <dbReference type="SAM" id="Phobius"/>
    </source>
</evidence>
<dbReference type="PANTHER" id="PTHR38815">
    <property type="entry name" value="HYPOTHETICAL MEMBRANE PROTEIN, CONSERVED, DUF373 FAMILY"/>
    <property type="match status" value="1"/>
</dbReference>
<feature type="transmembrane region" description="Helical" evidence="1">
    <location>
        <begin position="201"/>
        <end position="218"/>
    </location>
</feature>
<dbReference type="AlphaFoldDB" id="A0A833E234"/>
<feature type="transmembrane region" description="Helical" evidence="1">
    <location>
        <begin position="340"/>
        <end position="360"/>
    </location>
</feature>
<name>A0A833E234_9EURY</name>
<keyword evidence="1" id="KW-0812">Transmembrane</keyword>
<proteinExistence type="predicted"/>
<feature type="transmembrane region" description="Helical" evidence="1">
    <location>
        <begin position="310"/>
        <end position="328"/>
    </location>
</feature>
<dbReference type="Proteomes" id="UP000643554">
    <property type="component" value="Unassembled WGS sequence"/>
</dbReference>
<feature type="transmembrane region" description="Helical" evidence="1">
    <location>
        <begin position="272"/>
        <end position="290"/>
    </location>
</feature>
<dbReference type="EMBL" id="DQUO01000032">
    <property type="protein sequence ID" value="HIP91248.1"/>
    <property type="molecule type" value="Genomic_DNA"/>
</dbReference>
<feature type="transmembrane region" description="Helical" evidence="1">
    <location>
        <begin position="239"/>
        <end position="260"/>
    </location>
</feature>
<gene>
    <name evidence="2" type="ORF">EYH15_04790</name>
    <name evidence="3" type="ORF">EYH21_02985</name>
</gene>
<protein>
    <submittedName>
        <fullName evidence="2">DUF373 family protein</fullName>
    </submittedName>
</protein>
<accession>A0A833E234</accession>
<evidence type="ECO:0000313" key="4">
    <source>
        <dbReference type="Proteomes" id="UP000643554"/>
    </source>
</evidence>
<dbReference type="EMBL" id="DQUI01000076">
    <property type="protein sequence ID" value="HIP84786.1"/>
    <property type="molecule type" value="Genomic_DNA"/>
</dbReference>
<keyword evidence="1" id="KW-1133">Transmembrane helix</keyword>
<keyword evidence="1" id="KW-0472">Membrane</keyword>